<comment type="caution">
    <text evidence="2">The sequence shown here is derived from an EMBL/GenBank/DDBJ whole genome shotgun (WGS) entry which is preliminary data.</text>
</comment>
<dbReference type="AlphaFoldDB" id="A0A1F6VRI7"/>
<feature type="transmembrane region" description="Helical" evidence="1">
    <location>
        <begin position="21"/>
        <end position="39"/>
    </location>
</feature>
<dbReference type="Proteomes" id="UP000179686">
    <property type="component" value="Unassembled WGS sequence"/>
</dbReference>
<evidence type="ECO:0000313" key="2">
    <source>
        <dbReference type="EMBL" id="OGI72055.1"/>
    </source>
</evidence>
<keyword evidence="1" id="KW-1133">Transmembrane helix</keyword>
<dbReference type="SUPFAM" id="SSF57884">
    <property type="entry name" value="Ada DNA repair protein, N-terminal domain (N-Ada 10)"/>
    <property type="match status" value="1"/>
</dbReference>
<evidence type="ECO:0000313" key="3">
    <source>
        <dbReference type="Proteomes" id="UP000179686"/>
    </source>
</evidence>
<evidence type="ECO:0008006" key="4">
    <source>
        <dbReference type="Google" id="ProtNLM"/>
    </source>
</evidence>
<keyword evidence="1" id="KW-0812">Transmembrane</keyword>
<proteinExistence type="predicted"/>
<accession>A0A1F6VRI7</accession>
<dbReference type="EMBL" id="MFUC01000013">
    <property type="protein sequence ID" value="OGI72055.1"/>
    <property type="molecule type" value="Genomic_DNA"/>
</dbReference>
<organism evidence="2 3">
    <name type="scientific">Candidatus Nomurabacteria bacterium RIFCSPHIGHO2_02_FULL_38_15</name>
    <dbReference type="NCBI Taxonomy" id="1801752"/>
    <lineage>
        <taxon>Bacteria</taxon>
        <taxon>Candidatus Nomuraibacteriota</taxon>
    </lineage>
</organism>
<reference evidence="2 3" key="1">
    <citation type="journal article" date="2016" name="Nat. Commun.">
        <title>Thousands of microbial genomes shed light on interconnected biogeochemical processes in an aquifer system.</title>
        <authorList>
            <person name="Anantharaman K."/>
            <person name="Brown C.T."/>
            <person name="Hug L.A."/>
            <person name="Sharon I."/>
            <person name="Castelle C.J."/>
            <person name="Probst A.J."/>
            <person name="Thomas B.C."/>
            <person name="Singh A."/>
            <person name="Wilkins M.J."/>
            <person name="Karaoz U."/>
            <person name="Brodie E.L."/>
            <person name="Williams K.H."/>
            <person name="Hubbard S.S."/>
            <person name="Banfield J.F."/>
        </authorList>
    </citation>
    <scope>NUCLEOTIDE SEQUENCE [LARGE SCALE GENOMIC DNA]</scope>
</reference>
<dbReference type="InterPro" id="IPR035451">
    <property type="entry name" value="Ada-like_dom_sf"/>
</dbReference>
<dbReference type="STRING" id="1801752.A3J61_01620"/>
<gene>
    <name evidence="2" type="ORF">A3J61_01620</name>
</gene>
<keyword evidence="1" id="KW-0472">Membrane</keyword>
<dbReference type="Gene3D" id="3.40.10.10">
    <property type="entry name" value="DNA Methylphosphotriester Repair Domain"/>
    <property type="match status" value="1"/>
</dbReference>
<sequence length="132" mass="14483">MSITKINEKIKSLTERPYGKDILSFLVIAIISLGSFYLGRQSTTYINDSQVQILNAVQAGPDQIPNIANQDTGNTEPNTNYTKGNYLASSRGKKYYPVDCPAANNIKNENRVYFKTASEAEAKGYTLSGSCS</sequence>
<protein>
    <recommendedName>
        <fullName evidence="4">Ada DNA repair metal-binding domain-containing protein</fullName>
    </recommendedName>
</protein>
<name>A0A1F6VRI7_9BACT</name>
<evidence type="ECO:0000256" key="1">
    <source>
        <dbReference type="SAM" id="Phobius"/>
    </source>
</evidence>